<accession>A0ACC2VK90</accession>
<evidence type="ECO:0000313" key="2">
    <source>
        <dbReference type="Proteomes" id="UP001230649"/>
    </source>
</evidence>
<organism evidence="1 2">
    <name type="scientific">Naganishia adeliensis</name>
    <dbReference type="NCBI Taxonomy" id="92952"/>
    <lineage>
        <taxon>Eukaryota</taxon>
        <taxon>Fungi</taxon>
        <taxon>Dikarya</taxon>
        <taxon>Basidiomycota</taxon>
        <taxon>Agaricomycotina</taxon>
        <taxon>Tremellomycetes</taxon>
        <taxon>Filobasidiales</taxon>
        <taxon>Filobasidiaceae</taxon>
        <taxon>Naganishia</taxon>
    </lineage>
</organism>
<keyword evidence="2" id="KW-1185">Reference proteome</keyword>
<proteinExistence type="predicted"/>
<reference evidence="1" key="1">
    <citation type="submission" date="2023-04" db="EMBL/GenBank/DDBJ databases">
        <title>Draft Genome sequencing of Naganishia species isolated from polar environments using Oxford Nanopore Technology.</title>
        <authorList>
            <person name="Leo P."/>
            <person name="Venkateswaran K."/>
        </authorList>
    </citation>
    <scope>NUCLEOTIDE SEQUENCE</scope>
    <source>
        <strain evidence="1">MNA-CCFEE 5262</strain>
    </source>
</reference>
<evidence type="ECO:0000313" key="1">
    <source>
        <dbReference type="EMBL" id="KAJ9099026.1"/>
    </source>
</evidence>
<sequence>MEMLRVEREQWEAEAERERERREAMEDDSRAGERQRREDEARRRRAEEEWEREKTRADNLQEVLADFQNAKETEIQQATAELEHQLHQAVQSLAEWKTRAADAEVKMTNISSDVSKTSVLEREIKEKNAQIGRLRHEAVLTQEHLTEALRRLRRNTSDVNVDRRLVTNVLLQFIATPRADPKRFEMLSLLATILSWEDSERERAGLQRAGGSTTPGGRKASSARRKESEAQAGPGQGRTQEEQDKYNESFSDLFVEFLLKEAAQGQKKSPRTTTPQSPLAGGLVSPSLVPNPPFGRQRTYSTSSVTSNVSGSFPTQRPTFTSGASNHGGQTPYGGGGMNLNLNLGSGTRSPQYMSSLGQKMGYAQRSSPTGEEGRYVGTGQSPRSVSGVLWQSGQ</sequence>
<dbReference type="Proteomes" id="UP001230649">
    <property type="component" value="Unassembled WGS sequence"/>
</dbReference>
<dbReference type="EMBL" id="JASBWS010000086">
    <property type="protein sequence ID" value="KAJ9099026.1"/>
    <property type="molecule type" value="Genomic_DNA"/>
</dbReference>
<name>A0ACC2VK90_9TREE</name>
<protein>
    <submittedName>
        <fullName evidence="1">Uncharacterized protein</fullName>
    </submittedName>
</protein>
<gene>
    <name evidence="1" type="ORF">QFC20_005783</name>
</gene>
<comment type="caution">
    <text evidence="1">The sequence shown here is derived from an EMBL/GenBank/DDBJ whole genome shotgun (WGS) entry which is preliminary data.</text>
</comment>